<dbReference type="InterPro" id="IPR008139">
    <property type="entry name" value="SaposinB_dom"/>
</dbReference>
<dbReference type="STRING" id="137246.A0A401SNI4"/>
<proteinExistence type="inferred from homology"/>
<dbReference type="AlphaFoldDB" id="A0A401SNI4"/>
<dbReference type="InterPro" id="IPR042415">
    <property type="entry name" value="CNPY"/>
</dbReference>
<dbReference type="PANTHER" id="PTHR13341:SF4">
    <property type="entry name" value="CANOPY FGF SIGNALING REGULATOR 1"/>
    <property type="match status" value="1"/>
</dbReference>
<dbReference type="InterPro" id="IPR021852">
    <property type="entry name" value="DUF3456"/>
</dbReference>
<dbReference type="OrthoDB" id="192915at2759"/>
<keyword evidence="3" id="KW-0732">Signal</keyword>
<accession>A0A401SNI4</accession>
<dbReference type="EMBL" id="BEZZ01000398">
    <property type="protein sequence ID" value="GCC31916.1"/>
    <property type="molecule type" value="Genomic_DNA"/>
</dbReference>
<dbReference type="OMA" id="SWIFHMY"/>
<evidence type="ECO:0000313" key="5">
    <source>
        <dbReference type="EMBL" id="GCC31916.1"/>
    </source>
</evidence>
<dbReference type="GO" id="GO:0005783">
    <property type="term" value="C:endoplasmic reticulum"/>
    <property type="evidence" value="ECO:0007669"/>
    <property type="project" value="TreeGrafter"/>
</dbReference>
<feature type="domain" description="Saposin B-type" evidence="4">
    <location>
        <begin position="30"/>
        <end position="182"/>
    </location>
</feature>
<gene>
    <name evidence="5" type="ORF">chiPu_0010376</name>
</gene>
<feature type="chain" id="PRO_5019121105" description="Saposin B-type domain-containing protein" evidence="3">
    <location>
        <begin position="27"/>
        <end position="189"/>
    </location>
</feature>
<dbReference type="Pfam" id="PF11938">
    <property type="entry name" value="DUF3456"/>
    <property type="match status" value="1"/>
</dbReference>
<dbReference type="PANTHER" id="PTHR13341">
    <property type="entry name" value="MIR-INTERACTING SAPOSIN-LIKE PROTEIN"/>
    <property type="match status" value="1"/>
</dbReference>
<feature type="signal peptide" evidence="3">
    <location>
        <begin position="1"/>
        <end position="26"/>
    </location>
</feature>
<comment type="similarity">
    <text evidence="1">Belongs to the canopy family.</text>
</comment>
<dbReference type="Proteomes" id="UP000287033">
    <property type="component" value="Unassembled WGS sequence"/>
</dbReference>
<sequence>MGSRRRRGALALLLVALLALSPQVHGEKNPELYCGVCRALVAELDWAIKQVDPKKTIQVGSFRISPDGSQKPNEIPYAKSETHLLELFETICSNMDDYALYVDPETQKKTYMRFAPRDSEKLGSVDFKNFKFDPENSKSLKFVCESILEEYEEEIISLFAHETDHVADKLCSEKSEICDLSGQSFHSDL</sequence>
<keyword evidence="2" id="KW-1015">Disulfide bond</keyword>
<keyword evidence="6" id="KW-1185">Reference proteome</keyword>
<evidence type="ECO:0000313" key="6">
    <source>
        <dbReference type="Proteomes" id="UP000287033"/>
    </source>
</evidence>
<evidence type="ECO:0000256" key="1">
    <source>
        <dbReference type="ARBA" id="ARBA00007285"/>
    </source>
</evidence>
<evidence type="ECO:0000256" key="2">
    <source>
        <dbReference type="ARBA" id="ARBA00023157"/>
    </source>
</evidence>
<organism evidence="5 6">
    <name type="scientific">Chiloscyllium punctatum</name>
    <name type="common">Brownbanded bambooshark</name>
    <name type="synonym">Hemiscyllium punctatum</name>
    <dbReference type="NCBI Taxonomy" id="137246"/>
    <lineage>
        <taxon>Eukaryota</taxon>
        <taxon>Metazoa</taxon>
        <taxon>Chordata</taxon>
        <taxon>Craniata</taxon>
        <taxon>Vertebrata</taxon>
        <taxon>Chondrichthyes</taxon>
        <taxon>Elasmobranchii</taxon>
        <taxon>Galeomorphii</taxon>
        <taxon>Galeoidea</taxon>
        <taxon>Orectolobiformes</taxon>
        <taxon>Hemiscylliidae</taxon>
        <taxon>Chiloscyllium</taxon>
    </lineage>
</organism>
<name>A0A401SNI4_CHIPU</name>
<comment type="caution">
    <text evidence="5">The sequence shown here is derived from an EMBL/GenBank/DDBJ whole genome shotgun (WGS) entry which is preliminary data.</text>
</comment>
<evidence type="ECO:0000256" key="3">
    <source>
        <dbReference type="SAM" id="SignalP"/>
    </source>
</evidence>
<dbReference type="PROSITE" id="PS50015">
    <property type="entry name" value="SAP_B"/>
    <property type="match status" value="1"/>
</dbReference>
<protein>
    <recommendedName>
        <fullName evidence="4">Saposin B-type domain-containing protein</fullName>
    </recommendedName>
</protein>
<evidence type="ECO:0000259" key="4">
    <source>
        <dbReference type="PROSITE" id="PS50015"/>
    </source>
</evidence>
<reference evidence="5 6" key="1">
    <citation type="journal article" date="2018" name="Nat. Ecol. Evol.">
        <title>Shark genomes provide insights into elasmobranch evolution and the origin of vertebrates.</title>
        <authorList>
            <person name="Hara Y"/>
            <person name="Yamaguchi K"/>
            <person name="Onimaru K"/>
            <person name="Kadota M"/>
            <person name="Koyanagi M"/>
            <person name="Keeley SD"/>
            <person name="Tatsumi K"/>
            <person name="Tanaka K"/>
            <person name="Motone F"/>
            <person name="Kageyama Y"/>
            <person name="Nozu R"/>
            <person name="Adachi N"/>
            <person name="Nishimura O"/>
            <person name="Nakagawa R"/>
            <person name="Tanegashima C"/>
            <person name="Kiyatake I"/>
            <person name="Matsumoto R"/>
            <person name="Murakumo K"/>
            <person name="Nishida K"/>
            <person name="Terakita A"/>
            <person name="Kuratani S"/>
            <person name="Sato K"/>
            <person name="Hyodo S Kuraku.S."/>
        </authorList>
    </citation>
    <scope>NUCLEOTIDE SEQUENCE [LARGE SCALE GENOMIC DNA]</scope>
</reference>